<proteinExistence type="predicted"/>
<protein>
    <submittedName>
        <fullName evidence="1">Uncharacterized protein</fullName>
    </submittedName>
</protein>
<dbReference type="Proteomes" id="UP001367676">
    <property type="component" value="Unassembled WGS sequence"/>
</dbReference>
<accession>A0AAN9YAJ6</accession>
<gene>
    <name evidence="1" type="ORF">V9T40_004205</name>
</gene>
<reference evidence="1 2" key="1">
    <citation type="submission" date="2024-03" db="EMBL/GenBank/DDBJ databases">
        <title>Adaptation during the transition from Ophiocordyceps entomopathogen to insect associate is accompanied by gene loss and intensified selection.</title>
        <authorList>
            <person name="Ward C.M."/>
            <person name="Onetto C.A."/>
            <person name="Borneman A.R."/>
        </authorList>
    </citation>
    <scope>NUCLEOTIDE SEQUENCE [LARGE SCALE GENOMIC DNA]</scope>
    <source>
        <strain evidence="1">AWRI1</strain>
        <tissue evidence="1">Single Adult Female</tissue>
    </source>
</reference>
<dbReference type="EMBL" id="JBBCAQ010000004">
    <property type="protein sequence ID" value="KAK7603932.1"/>
    <property type="molecule type" value="Genomic_DNA"/>
</dbReference>
<name>A0AAN9YAJ6_9HEMI</name>
<evidence type="ECO:0000313" key="2">
    <source>
        <dbReference type="Proteomes" id="UP001367676"/>
    </source>
</evidence>
<sequence>MSQAERVHVDEGIVEEWFSMWWCGGDVDDDDDASSKYRKDGELETPPLCILLFIELRFGLVSGVSGARVGRRGTCAPLPAFSSCRLFDSVYFVFSVPQSNPLFVAAHMANGCSSPCTPLAHPSALIFFIRSQSVENTQCIASLFDRCQRCQFLPQLEYPATRRIRGAPMVTLAESQKNAKFHDDNPTTASDCDPVIRSLIRRVTVPASSSTFGSSSSSSCSKSTWLERVRLQSWASMSSV</sequence>
<keyword evidence="2" id="KW-1185">Reference proteome</keyword>
<comment type="caution">
    <text evidence="1">The sequence shown here is derived from an EMBL/GenBank/DDBJ whole genome shotgun (WGS) entry which is preliminary data.</text>
</comment>
<organism evidence="1 2">
    <name type="scientific">Parthenolecanium corni</name>
    <dbReference type="NCBI Taxonomy" id="536013"/>
    <lineage>
        <taxon>Eukaryota</taxon>
        <taxon>Metazoa</taxon>
        <taxon>Ecdysozoa</taxon>
        <taxon>Arthropoda</taxon>
        <taxon>Hexapoda</taxon>
        <taxon>Insecta</taxon>
        <taxon>Pterygota</taxon>
        <taxon>Neoptera</taxon>
        <taxon>Paraneoptera</taxon>
        <taxon>Hemiptera</taxon>
        <taxon>Sternorrhyncha</taxon>
        <taxon>Coccoidea</taxon>
        <taxon>Coccidae</taxon>
        <taxon>Parthenolecanium</taxon>
    </lineage>
</organism>
<evidence type="ECO:0000313" key="1">
    <source>
        <dbReference type="EMBL" id="KAK7603932.1"/>
    </source>
</evidence>
<dbReference type="AlphaFoldDB" id="A0AAN9YAJ6"/>